<feature type="compositionally biased region" description="Basic and acidic residues" evidence="8">
    <location>
        <begin position="785"/>
        <end position="797"/>
    </location>
</feature>
<comment type="subcellular location">
    <subcellularLocation>
        <location evidence="1">Nucleus</location>
    </subcellularLocation>
</comment>
<dbReference type="SUPFAM" id="SSF57701">
    <property type="entry name" value="Zn2/Cys6 DNA-binding domain"/>
    <property type="match status" value="1"/>
</dbReference>
<evidence type="ECO:0000256" key="2">
    <source>
        <dbReference type="ARBA" id="ARBA00022723"/>
    </source>
</evidence>
<evidence type="ECO:0000256" key="1">
    <source>
        <dbReference type="ARBA" id="ARBA00004123"/>
    </source>
</evidence>
<protein>
    <submittedName>
        <fullName evidence="10">Fungal-specific transcription factor domain-containing protein</fullName>
    </submittedName>
</protein>
<keyword evidence="3" id="KW-0862">Zinc</keyword>
<dbReference type="PROSITE" id="PS00463">
    <property type="entry name" value="ZN2_CY6_FUNGAL_1"/>
    <property type="match status" value="1"/>
</dbReference>
<feature type="compositionally biased region" description="Low complexity" evidence="8">
    <location>
        <begin position="214"/>
        <end position="228"/>
    </location>
</feature>
<evidence type="ECO:0000256" key="6">
    <source>
        <dbReference type="ARBA" id="ARBA00023163"/>
    </source>
</evidence>
<proteinExistence type="predicted"/>
<dbReference type="PROSITE" id="PS50048">
    <property type="entry name" value="ZN2_CY6_FUNGAL_2"/>
    <property type="match status" value="1"/>
</dbReference>
<organism evidence="10 11">
    <name type="scientific">Rhodofomes roseus</name>
    <dbReference type="NCBI Taxonomy" id="34475"/>
    <lineage>
        <taxon>Eukaryota</taxon>
        <taxon>Fungi</taxon>
        <taxon>Dikarya</taxon>
        <taxon>Basidiomycota</taxon>
        <taxon>Agaricomycotina</taxon>
        <taxon>Agaricomycetes</taxon>
        <taxon>Polyporales</taxon>
        <taxon>Rhodofomes</taxon>
    </lineage>
</organism>
<feature type="region of interest" description="Disordered" evidence="8">
    <location>
        <begin position="780"/>
        <end position="812"/>
    </location>
</feature>
<keyword evidence="5" id="KW-0238">DNA-binding</keyword>
<reference evidence="10 11" key="1">
    <citation type="journal article" date="2021" name="Environ. Microbiol.">
        <title>Gene family expansions and transcriptome signatures uncover fungal adaptations to wood decay.</title>
        <authorList>
            <person name="Hage H."/>
            <person name="Miyauchi S."/>
            <person name="Viragh M."/>
            <person name="Drula E."/>
            <person name="Min B."/>
            <person name="Chaduli D."/>
            <person name="Navarro D."/>
            <person name="Favel A."/>
            <person name="Norest M."/>
            <person name="Lesage-Meessen L."/>
            <person name="Balint B."/>
            <person name="Merenyi Z."/>
            <person name="de Eugenio L."/>
            <person name="Morin E."/>
            <person name="Martinez A.T."/>
            <person name="Baldrian P."/>
            <person name="Stursova M."/>
            <person name="Martinez M.J."/>
            <person name="Novotny C."/>
            <person name="Magnuson J.K."/>
            <person name="Spatafora J.W."/>
            <person name="Maurice S."/>
            <person name="Pangilinan J."/>
            <person name="Andreopoulos W."/>
            <person name="LaButti K."/>
            <person name="Hundley H."/>
            <person name="Na H."/>
            <person name="Kuo A."/>
            <person name="Barry K."/>
            <person name="Lipzen A."/>
            <person name="Henrissat B."/>
            <person name="Riley R."/>
            <person name="Ahrendt S."/>
            <person name="Nagy L.G."/>
            <person name="Grigoriev I.V."/>
            <person name="Martin F."/>
            <person name="Rosso M.N."/>
        </authorList>
    </citation>
    <scope>NUCLEOTIDE SEQUENCE [LARGE SCALE GENOMIC DNA]</scope>
    <source>
        <strain evidence="10 11">CIRM-BRFM 1785</strain>
    </source>
</reference>
<feature type="region of interest" description="Disordered" evidence="8">
    <location>
        <begin position="925"/>
        <end position="945"/>
    </location>
</feature>
<dbReference type="RefSeq" id="XP_047778307.1">
    <property type="nucleotide sequence ID" value="XM_047916272.1"/>
</dbReference>
<feature type="region of interest" description="Disordered" evidence="8">
    <location>
        <begin position="206"/>
        <end position="267"/>
    </location>
</feature>
<dbReference type="SMART" id="SM00066">
    <property type="entry name" value="GAL4"/>
    <property type="match status" value="1"/>
</dbReference>
<evidence type="ECO:0000256" key="7">
    <source>
        <dbReference type="ARBA" id="ARBA00023242"/>
    </source>
</evidence>
<evidence type="ECO:0000313" key="11">
    <source>
        <dbReference type="Proteomes" id="UP000814176"/>
    </source>
</evidence>
<sequence>MMSFADYAFDPAQLPVASDDDHDPGPSNFSGIKRGSRACDRCRKLKSKCEPTEGDKCKNCVTAGTPCTYQGPSFKRGPPKGYIHAIEQRWHQVECILGSIMAAPQAEGIMSELLGDPMARTILDRVEAGPYGPRNRGHQTATNTENFYATIMGTQEPSAREDRRVRRQSRMTREIVSIEDSNILATPTPEWQEGLIRRLTGGTLQPYTSQSPASVAASKSPISDSSSSLHGQDEPRTRRRLEGSYVPEHTLSQQQTADPYSSSSTSFSNWDEVDDAVDSFGHLALDEQKEIRYHGHASGLPLLARSDHPRGANKADGFWKFPSVKQEEVPDRLDGYREANNHVQLPPLEVQRHLVDLYFAWVHPFLPVVHKQQFLSDFPLRDGESPDTDPAHNSTQKINKLLLLAMFATAARYGTEALWHSMGENQSSAGAKWASGAREIINNVFQCSRPSTVQALLLLGIREFGLGSMEQGWLLTGMALRMAVDLGLNRNADKWRYEGHDLFSPTEKQIRKQIWWATCIIDKLSAMWMGRPVTFRANDYTTMLPDNFAEEEYDTWQPSPSDAFGGTFRPRPALIMRCFHEQCELSVIITDIMDQIYPVKTIPDSPPRRQLLQRLEERLHKWQINLPDHLRYSPAAHLETPLPHILILHIEYYSAVLLLHRAFIPHANGRQDDNAEGQHGDPIPMQSFDICQSAAMQISTIAMFFDERYGLAHAPPFLTIYLQSAGIMHVITLSRRPGHPQASQGLRQCIDALGRLGVIWPSAKRIQALLEGAIGLARDPVSLPPRDRHDSRPKRSVEQALGNDMNSDVYGRQPSVSYEQPVAQSRTVYDEDANTRAMLHSLGLEMPVMDPTMSTLLPGYQYWPRQTYDVMGHSTYLPVDVPAVGPSSAPPVADSGLSSTPFTFNQNDLAPQFVQGVHYPILDPSNLFPINPNPDAPLDQQNQGR</sequence>
<keyword evidence="7" id="KW-0539">Nucleus</keyword>
<dbReference type="InterPro" id="IPR007219">
    <property type="entry name" value="XnlR_reg_dom"/>
</dbReference>
<evidence type="ECO:0000313" key="10">
    <source>
        <dbReference type="EMBL" id="KAH9835930.1"/>
    </source>
</evidence>
<keyword evidence="6" id="KW-0804">Transcription</keyword>
<feature type="domain" description="Zn(2)-C6 fungal-type" evidence="9">
    <location>
        <begin position="38"/>
        <end position="69"/>
    </location>
</feature>
<accession>A0ABQ8KE80</accession>
<dbReference type="PANTHER" id="PTHR31313">
    <property type="entry name" value="TY1 ENHANCER ACTIVATOR"/>
    <property type="match status" value="1"/>
</dbReference>
<dbReference type="GeneID" id="71997004"/>
<dbReference type="CDD" id="cd00067">
    <property type="entry name" value="GAL4"/>
    <property type="match status" value="1"/>
</dbReference>
<dbReference type="CDD" id="cd12148">
    <property type="entry name" value="fungal_TF_MHR"/>
    <property type="match status" value="1"/>
</dbReference>
<keyword evidence="4" id="KW-0805">Transcription regulation</keyword>
<evidence type="ECO:0000256" key="8">
    <source>
        <dbReference type="SAM" id="MobiDB-lite"/>
    </source>
</evidence>
<evidence type="ECO:0000256" key="3">
    <source>
        <dbReference type="ARBA" id="ARBA00022833"/>
    </source>
</evidence>
<dbReference type="EMBL" id="JADCUA010000012">
    <property type="protein sequence ID" value="KAH9835930.1"/>
    <property type="molecule type" value="Genomic_DNA"/>
</dbReference>
<evidence type="ECO:0000256" key="5">
    <source>
        <dbReference type="ARBA" id="ARBA00023125"/>
    </source>
</evidence>
<keyword evidence="2" id="KW-0479">Metal-binding</keyword>
<evidence type="ECO:0000256" key="4">
    <source>
        <dbReference type="ARBA" id="ARBA00023015"/>
    </source>
</evidence>
<name>A0ABQ8KE80_9APHY</name>
<dbReference type="InterPro" id="IPR001138">
    <property type="entry name" value="Zn2Cys6_DnaBD"/>
</dbReference>
<feature type="compositionally biased region" description="Polar residues" evidence="8">
    <location>
        <begin position="250"/>
        <end position="267"/>
    </location>
</feature>
<dbReference type="Pfam" id="PF00172">
    <property type="entry name" value="Zn_clus"/>
    <property type="match status" value="1"/>
</dbReference>
<dbReference type="Gene3D" id="4.10.240.10">
    <property type="entry name" value="Zn(2)-C6 fungal-type DNA-binding domain"/>
    <property type="match status" value="1"/>
</dbReference>
<feature type="compositionally biased region" description="Basic and acidic residues" evidence="8">
    <location>
        <begin position="231"/>
        <end position="242"/>
    </location>
</feature>
<evidence type="ECO:0000259" key="9">
    <source>
        <dbReference type="PROSITE" id="PS50048"/>
    </source>
</evidence>
<dbReference type="PANTHER" id="PTHR31313:SF78">
    <property type="entry name" value="TRANSCRIPTION FACTOR DOMAIN-CONTAINING PROTEIN"/>
    <property type="match status" value="1"/>
</dbReference>
<comment type="caution">
    <text evidence="10">The sequence shown here is derived from an EMBL/GenBank/DDBJ whole genome shotgun (WGS) entry which is preliminary data.</text>
</comment>
<dbReference type="Pfam" id="PF04082">
    <property type="entry name" value="Fungal_trans"/>
    <property type="match status" value="1"/>
</dbReference>
<dbReference type="InterPro" id="IPR051615">
    <property type="entry name" value="Transcr_Regulatory_Elem"/>
</dbReference>
<dbReference type="InterPro" id="IPR036864">
    <property type="entry name" value="Zn2-C6_fun-type_DNA-bd_sf"/>
</dbReference>
<keyword evidence="11" id="KW-1185">Reference proteome</keyword>
<dbReference type="SMART" id="SM00906">
    <property type="entry name" value="Fungal_trans"/>
    <property type="match status" value="1"/>
</dbReference>
<dbReference type="Proteomes" id="UP000814176">
    <property type="component" value="Unassembled WGS sequence"/>
</dbReference>
<gene>
    <name evidence="10" type="ORF">C8Q71DRAFT_103296</name>
</gene>